<dbReference type="GO" id="GO:0016104">
    <property type="term" value="P:triterpenoid biosynthetic process"/>
    <property type="evidence" value="ECO:0007669"/>
    <property type="project" value="InterPro"/>
</dbReference>
<reference evidence="4" key="2">
    <citation type="journal article" date="2022" name="Microb. Genom.">
        <title>A chromosome-scale genome assembly of the tomato pathogen Cladosporium fulvum reveals a compartmentalized genome architecture and the presence of a dispensable chromosome.</title>
        <authorList>
            <person name="Zaccaron A.Z."/>
            <person name="Chen L.H."/>
            <person name="Samaras A."/>
            <person name="Stergiopoulos I."/>
        </authorList>
    </citation>
    <scope>NUCLEOTIDE SEQUENCE</scope>
    <source>
        <strain evidence="4">Race5_Kim</strain>
    </source>
</reference>
<dbReference type="AlphaFoldDB" id="A0A9Q8UWN0"/>
<protein>
    <submittedName>
        <fullName evidence="4">Squalene hopane cyclase afumA</fullName>
    </submittedName>
</protein>
<organism evidence="4 5">
    <name type="scientific">Passalora fulva</name>
    <name type="common">Tomato leaf mold</name>
    <name type="synonym">Cladosporium fulvum</name>
    <dbReference type="NCBI Taxonomy" id="5499"/>
    <lineage>
        <taxon>Eukaryota</taxon>
        <taxon>Fungi</taxon>
        <taxon>Dikarya</taxon>
        <taxon>Ascomycota</taxon>
        <taxon>Pezizomycotina</taxon>
        <taxon>Dothideomycetes</taxon>
        <taxon>Dothideomycetidae</taxon>
        <taxon>Mycosphaerellales</taxon>
        <taxon>Mycosphaerellaceae</taxon>
        <taxon>Fulvia</taxon>
    </lineage>
</organism>
<dbReference type="Proteomes" id="UP000756132">
    <property type="component" value="Chromosome 13"/>
</dbReference>
<sequence length="266" mass="29945">MDWIIDHQEATGDWAGIWPPMAFGLLAYALEGYSLESAPMRLGLEAIERFAWQDDAGKRIQACVSPVWDTILMCVALSATGFELHPRCSDPSILRRRGLAWLRQRQLFSSQGDWRVYRSRLTPGAFSFENHNAWYPDVDDTAAAVIAFLRDDKWAVGSSHVLDAVQWILGMQCSNGGWAAFDVDNDKLFLNKIPFSDMDSLCDPATADIVGRVLEAFGLVLTAAFETRQHVDGPLSRVLDELRKSCRRGIEFLQRSQEINGAWYGR</sequence>
<evidence type="ECO:0000259" key="2">
    <source>
        <dbReference type="Pfam" id="PF13243"/>
    </source>
</evidence>
<dbReference type="PANTHER" id="PTHR11764">
    <property type="entry name" value="TERPENE CYCLASE/MUTASE FAMILY MEMBER"/>
    <property type="match status" value="1"/>
</dbReference>
<accession>A0A9Q8UWN0</accession>
<dbReference type="InterPro" id="IPR032696">
    <property type="entry name" value="SQ_cyclase_C"/>
</dbReference>
<dbReference type="RefSeq" id="XP_047769443.1">
    <property type="nucleotide sequence ID" value="XM_047913664.1"/>
</dbReference>
<keyword evidence="5" id="KW-1185">Reference proteome</keyword>
<dbReference type="InterPro" id="IPR032697">
    <property type="entry name" value="SQ_cyclase_N"/>
</dbReference>
<dbReference type="OrthoDB" id="3650469at2759"/>
<dbReference type="GO" id="GO:0016866">
    <property type="term" value="F:intramolecular transferase activity"/>
    <property type="evidence" value="ECO:0007669"/>
    <property type="project" value="InterPro"/>
</dbReference>
<dbReference type="Gene3D" id="1.50.10.20">
    <property type="match status" value="1"/>
</dbReference>
<evidence type="ECO:0000259" key="3">
    <source>
        <dbReference type="Pfam" id="PF13249"/>
    </source>
</evidence>
<dbReference type="EMBL" id="CP090175">
    <property type="protein sequence ID" value="UJO25077.1"/>
    <property type="molecule type" value="Genomic_DNA"/>
</dbReference>
<dbReference type="SUPFAM" id="SSF48239">
    <property type="entry name" value="Terpenoid cyclases/Protein prenyltransferases"/>
    <property type="match status" value="2"/>
</dbReference>
<dbReference type="Pfam" id="PF13249">
    <property type="entry name" value="SQHop_cyclase_N"/>
    <property type="match status" value="1"/>
</dbReference>
<reference evidence="4" key="1">
    <citation type="submission" date="2021-12" db="EMBL/GenBank/DDBJ databases">
        <authorList>
            <person name="Zaccaron A."/>
            <person name="Stergiopoulos I."/>
        </authorList>
    </citation>
    <scope>NUCLEOTIDE SEQUENCE</scope>
    <source>
        <strain evidence="4">Race5_Kim</strain>
    </source>
</reference>
<dbReference type="KEGG" id="ffu:CLAFUR5_14516"/>
<evidence type="ECO:0000313" key="5">
    <source>
        <dbReference type="Proteomes" id="UP000756132"/>
    </source>
</evidence>
<evidence type="ECO:0000256" key="1">
    <source>
        <dbReference type="ARBA" id="ARBA00022737"/>
    </source>
</evidence>
<feature type="domain" description="Squalene cyclase N-terminal" evidence="3">
    <location>
        <begin position="2"/>
        <end position="55"/>
    </location>
</feature>
<proteinExistence type="predicted"/>
<keyword evidence="1" id="KW-0677">Repeat</keyword>
<feature type="domain" description="Squalene cyclase C-terminal" evidence="2">
    <location>
        <begin position="64"/>
        <end position="266"/>
    </location>
</feature>
<dbReference type="InterPro" id="IPR018333">
    <property type="entry name" value="Squalene_cyclase"/>
</dbReference>
<dbReference type="GeneID" id="71994394"/>
<dbReference type="GO" id="GO:0005811">
    <property type="term" value="C:lipid droplet"/>
    <property type="evidence" value="ECO:0007669"/>
    <property type="project" value="InterPro"/>
</dbReference>
<dbReference type="Pfam" id="PF13243">
    <property type="entry name" value="SQHop_cyclase_C"/>
    <property type="match status" value="1"/>
</dbReference>
<name>A0A9Q8UWN0_PASFU</name>
<evidence type="ECO:0000313" key="4">
    <source>
        <dbReference type="EMBL" id="UJO25077.1"/>
    </source>
</evidence>
<gene>
    <name evidence="4" type="ORF">CLAFUR5_14516</name>
</gene>
<dbReference type="InterPro" id="IPR008930">
    <property type="entry name" value="Terpenoid_cyclase/PrenylTrfase"/>
</dbReference>
<dbReference type="PANTHER" id="PTHR11764:SF82">
    <property type="entry name" value="TERPENE CYCLASE_MUTASE FAMILY MEMBER"/>
    <property type="match status" value="1"/>
</dbReference>